<dbReference type="GO" id="GO:0015074">
    <property type="term" value="P:DNA integration"/>
    <property type="evidence" value="ECO:0007669"/>
    <property type="project" value="InterPro"/>
</dbReference>
<dbReference type="InterPro" id="IPR001584">
    <property type="entry name" value="Integrase_cat-core"/>
</dbReference>
<dbReference type="InterPro" id="IPR050951">
    <property type="entry name" value="Retrovirus_Pol_polyprotein"/>
</dbReference>
<dbReference type="Proteomes" id="UP000031668">
    <property type="component" value="Unassembled WGS sequence"/>
</dbReference>
<dbReference type="PANTHER" id="PTHR37984:SF5">
    <property type="entry name" value="PROTEIN NYNRIN-LIKE"/>
    <property type="match status" value="1"/>
</dbReference>
<dbReference type="InterPro" id="IPR036397">
    <property type="entry name" value="RNaseH_sf"/>
</dbReference>
<dbReference type="GO" id="GO:0003676">
    <property type="term" value="F:nucleic acid binding"/>
    <property type="evidence" value="ECO:0007669"/>
    <property type="project" value="InterPro"/>
</dbReference>
<gene>
    <name evidence="2" type="ORF">RF11_11466</name>
</gene>
<dbReference type="PANTHER" id="PTHR37984">
    <property type="entry name" value="PROTEIN CBG26694"/>
    <property type="match status" value="1"/>
</dbReference>
<comment type="caution">
    <text evidence="2">The sequence shown here is derived from an EMBL/GenBank/DDBJ whole genome shotgun (WGS) entry which is preliminary data.</text>
</comment>
<dbReference type="Gene3D" id="3.30.420.10">
    <property type="entry name" value="Ribonuclease H-like superfamily/Ribonuclease H"/>
    <property type="match status" value="1"/>
</dbReference>
<evidence type="ECO:0000313" key="2">
    <source>
        <dbReference type="EMBL" id="KII70213.1"/>
    </source>
</evidence>
<dbReference type="AlphaFoldDB" id="A0A0C2JLE1"/>
<feature type="domain" description="Integrase catalytic" evidence="1">
    <location>
        <begin position="1"/>
        <end position="109"/>
    </location>
</feature>
<organism evidence="2 3">
    <name type="scientific">Thelohanellus kitauei</name>
    <name type="common">Myxosporean</name>
    <dbReference type="NCBI Taxonomy" id="669202"/>
    <lineage>
        <taxon>Eukaryota</taxon>
        <taxon>Metazoa</taxon>
        <taxon>Cnidaria</taxon>
        <taxon>Myxozoa</taxon>
        <taxon>Myxosporea</taxon>
        <taxon>Bivalvulida</taxon>
        <taxon>Platysporina</taxon>
        <taxon>Myxobolidae</taxon>
        <taxon>Thelohanellus</taxon>
    </lineage>
</organism>
<protein>
    <recommendedName>
        <fullName evidence="1">Integrase catalytic domain-containing protein</fullName>
    </recommendedName>
</protein>
<dbReference type="EMBL" id="JWZT01002152">
    <property type="protein sequence ID" value="KII70213.1"/>
    <property type="molecule type" value="Genomic_DNA"/>
</dbReference>
<dbReference type="PROSITE" id="PS50994">
    <property type="entry name" value="INTEGRASE"/>
    <property type="match status" value="1"/>
</dbReference>
<evidence type="ECO:0000259" key="1">
    <source>
        <dbReference type="PROSITE" id="PS50994"/>
    </source>
</evidence>
<dbReference type="InterPro" id="IPR012337">
    <property type="entry name" value="RNaseH-like_sf"/>
</dbReference>
<evidence type="ECO:0000313" key="3">
    <source>
        <dbReference type="Proteomes" id="UP000031668"/>
    </source>
</evidence>
<reference evidence="2 3" key="1">
    <citation type="journal article" date="2014" name="Genome Biol. Evol.">
        <title>The genome of the myxosporean Thelohanellus kitauei shows adaptations to nutrient acquisition within its fish host.</title>
        <authorList>
            <person name="Yang Y."/>
            <person name="Xiong J."/>
            <person name="Zhou Z."/>
            <person name="Huo F."/>
            <person name="Miao W."/>
            <person name="Ran C."/>
            <person name="Liu Y."/>
            <person name="Zhang J."/>
            <person name="Feng J."/>
            <person name="Wang M."/>
            <person name="Wang M."/>
            <person name="Wang L."/>
            <person name="Yao B."/>
        </authorList>
    </citation>
    <scope>NUCLEOTIDE SEQUENCE [LARGE SCALE GENOMIC DNA]</scope>
    <source>
        <strain evidence="2">Wuqing</strain>
    </source>
</reference>
<dbReference type="OrthoDB" id="5986823at2759"/>
<accession>A0A0C2JLE1</accession>
<name>A0A0C2JLE1_THEKT</name>
<proteinExistence type="predicted"/>
<keyword evidence="3" id="KW-1185">Reference proteome</keyword>
<dbReference type="SUPFAM" id="SSF53098">
    <property type="entry name" value="Ribonuclease H-like"/>
    <property type="match status" value="1"/>
</dbReference>
<sequence>MKIISAQTIQGPFISNWIARLGIPIDITFDSRAQFASALWSMFAELLGTQLHHTTAYHPQSNLLVERFHRHLKSATRARLAGPNCSDELPCVLFDVRTSVKEDIGCSSS</sequence>